<dbReference type="PROSITE" id="PS51257">
    <property type="entry name" value="PROKAR_LIPOPROTEIN"/>
    <property type="match status" value="1"/>
</dbReference>
<dbReference type="InterPro" id="IPR001254">
    <property type="entry name" value="Trypsin_dom"/>
</dbReference>
<dbReference type="InterPro" id="IPR001314">
    <property type="entry name" value="Peptidase_S1A"/>
</dbReference>
<dbReference type="PRINTS" id="PR00722">
    <property type="entry name" value="CHYMOTRYPSIN"/>
</dbReference>
<dbReference type="InterPro" id="IPR033116">
    <property type="entry name" value="TRYPSIN_SER"/>
</dbReference>
<dbReference type="CDD" id="cd00190">
    <property type="entry name" value="Tryp_SPc"/>
    <property type="match status" value="1"/>
</dbReference>
<keyword evidence="2 8" id="KW-0732">Signal</keyword>
<accession>A0A3B4B8A6</accession>
<dbReference type="Pfam" id="PF00089">
    <property type="entry name" value="Trypsin"/>
    <property type="match status" value="1"/>
</dbReference>
<evidence type="ECO:0000256" key="5">
    <source>
        <dbReference type="ARBA" id="ARBA00023157"/>
    </source>
</evidence>
<evidence type="ECO:0000256" key="6">
    <source>
        <dbReference type="ARBA" id="ARBA00023180"/>
    </source>
</evidence>
<dbReference type="GO" id="GO:0006508">
    <property type="term" value="P:proteolysis"/>
    <property type="evidence" value="ECO:0007669"/>
    <property type="project" value="UniProtKB-KW"/>
</dbReference>
<dbReference type="PANTHER" id="PTHR24253:SF144">
    <property type="entry name" value="CHYMOTRYPSIN-LIKE PROTEASE CTRL-1-RELATED"/>
    <property type="match status" value="1"/>
</dbReference>
<feature type="domain" description="Peptidase S1" evidence="9">
    <location>
        <begin position="37"/>
        <end position="269"/>
    </location>
</feature>
<keyword evidence="4 7" id="KW-0720">Serine protease</keyword>
<evidence type="ECO:0000256" key="4">
    <source>
        <dbReference type="ARBA" id="ARBA00022825"/>
    </source>
</evidence>
<keyword evidence="1 7" id="KW-0645">Protease</keyword>
<keyword evidence="11" id="KW-1185">Reference proteome</keyword>
<sequence length="348" mass="38055">MKLLLMGLGLMKHLSPICSLVCCVLAACGQPFLRPRIVGGIDAAPGSWPWIVSLSTSEKYHNHFCGGTLITDEWVLTAAHCMIPEDNTTVVYLGHHSDEDLSPTETRHVWETRCHPEYNTTGKMENDICLLRLSAPVHFMPHIQPMCLAAQGSTFPSGFSSWVAGWGVMDEAEDVADTLQEVELPIVGLNECRCLNEISIPDKTICAGFKEGGRDSCSGDSGGPLIVQLNSIWVQVGVVSFGQGCAHANLPGAYALVPEYQKWISLMVGSSSEPSFVLFLLLVSMEILLFCLEISSVPQYGFELAYLHGDKQMTPLRQATGQICGCEPTHRTILLVRKITVDSHICHI</sequence>
<keyword evidence="6" id="KW-0325">Glycoprotein</keyword>
<dbReference type="Ensembl" id="ENSPMGT00000026398.1">
    <property type="protein sequence ID" value="ENSPMGP00000024774.1"/>
    <property type="gene ID" value="ENSPMGG00000019992.1"/>
</dbReference>
<evidence type="ECO:0000256" key="1">
    <source>
        <dbReference type="ARBA" id="ARBA00022670"/>
    </source>
</evidence>
<dbReference type="Proteomes" id="UP000261520">
    <property type="component" value="Unplaced"/>
</dbReference>
<organism evidence="10 11">
    <name type="scientific">Periophthalmus magnuspinnatus</name>
    <dbReference type="NCBI Taxonomy" id="409849"/>
    <lineage>
        <taxon>Eukaryota</taxon>
        <taxon>Metazoa</taxon>
        <taxon>Chordata</taxon>
        <taxon>Craniata</taxon>
        <taxon>Vertebrata</taxon>
        <taxon>Euteleostomi</taxon>
        <taxon>Actinopterygii</taxon>
        <taxon>Neopterygii</taxon>
        <taxon>Teleostei</taxon>
        <taxon>Neoteleostei</taxon>
        <taxon>Acanthomorphata</taxon>
        <taxon>Gobiaria</taxon>
        <taxon>Gobiiformes</taxon>
        <taxon>Gobioidei</taxon>
        <taxon>Gobiidae</taxon>
        <taxon>Oxudercinae</taxon>
        <taxon>Periophthalmus</taxon>
    </lineage>
</organism>
<dbReference type="PROSITE" id="PS00135">
    <property type="entry name" value="TRYPSIN_SER"/>
    <property type="match status" value="1"/>
</dbReference>
<name>A0A3B4B8A6_9GOBI</name>
<evidence type="ECO:0000256" key="8">
    <source>
        <dbReference type="SAM" id="SignalP"/>
    </source>
</evidence>
<dbReference type="PROSITE" id="PS50240">
    <property type="entry name" value="TRYPSIN_DOM"/>
    <property type="match status" value="1"/>
</dbReference>
<dbReference type="AlphaFoldDB" id="A0A3B4B8A6"/>
<dbReference type="SMART" id="SM00020">
    <property type="entry name" value="Tryp_SPc"/>
    <property type="match status" value="1"/>
</dbReference>
<evidence type="ECO:0000313" key="11">
    <source>
        <dbReference type="Proteomes" id="UP000261520"/>
    </source>
</evidence>
<dbReference type="InterPro" id="IPR009003">
    <property type="entry name" value="Peptidase_S1_PA"/>
</dbReference>
<dbReference type="PROSITE" id="PS00134">
    <property type="entry name" value="TRYPSIN_HIS"/>
    <property type="match status" value="1"/>
</dbReference>
<dbReference type="SUPFAM" id="SSF50494">
    <property type="entry name" value="Trypsin-like serine proteases"/>
    <property type="match status" value="1"/>
</dbReference>
<protein>
    <recommendedName>
        <fullName evidence="9">Peptidase S1 domain-containing protein</fullName>
    </recommendedName>
</protein>
<reference evidence="10" key="2">
    <citation type="submission" date="2025-09" db="UniProtKB">
        <authorList>
            <consortium name="Ensembl"/>
        </authorList>
    </citation>
    <scope>IDENTIFICATION</scope>
</reference>
<evidence type="ECO:0000256" key="3">
    <source>
        <dbReference type="ARBA" id="ARBA00022801"/>
    </source>
</evidence>
<keyword evidence="3 7" id="KW-0378">Hydrolase</keyword>
<dbReference type="InterPro" id="IPR043504">
    <property type="entry name" value="Peptidase_S1_PA_chymotrypsin"/>
</dbReference>
<feature type="chain" id="PRO_5017285248" description="Peptidase S1 domain-containing protein" evidence="8">
    <location>
        <begin position="20"/>
        <end position="348"/>
    </location>
</feature>
<evidence type="ECO:0000313" key="10">
    <source>
        <dbReference type="Ensembl" id="ENSPMGP00000024774.1"/>
    </source>
</evidence>
<dbReference type="STRING" id="409849.ENSPMGP00000024774"/>
<dbReference type="FunFam" id="2.40.10.10:FF:000024">
    <property type="entry name" value="Serine protease 53"/>
    <property type="match status" value="1"/>
</dbReference>
<dbReference type="Gene3D" id="2.40.10.10">
    <property type="entry name" value="Trypsin-like serine proteases"/>
    <property type="match status" value="1"/>
</dbReference>
<proteinExistence type="predicted"/>
<reference evidence="10" key="1">
    <citation type="submission" date="2025-08" db="UniProtKB">
        <authorList>
            <consortium name="Ensembl"/>
        </authorList>
    </citation>
    <scope>IDENTIFICATION</scope>
</reference>
<dbReference type="GO" id="GO:0004252">
    <property type="term" value="F:serine-type endopeptidase activity"/>
    <property type="evidence" value="ECO:0007669"/>
    <property type="project" value="InterPro"/>
</dbReference>
<feature type="signal peptide" evidence="8">
    <location>
        <begin position="1"/>
        <end position="19"/>
    </location>
</feature>
<evidence type="ECO:0000256" key="2">
    <source>
        <dbReference type="ARBA" id="ARBA00022729"/>
    </source>
</evidence>
<evidence type="ECO:0000259" key="9">
    <source>
        <dbReference type="PROSITE" id="PS50240"/>
    </source>
</evidence>
<dbReference type="PANTHER" id="PTHR24253">
    <property type="entry name" value="TRANSMEMBRANE PROTEASE SERINE"/>
    <property type="match status" value="1"/>
</dbReference>
<keyword evidence="5" id="KW-1015">Disulfide bond</keyword>
<dbReference type="InterPro" id="IPR018114">
    <property type="entry name" value="TRYPSIN_HIS"/>
</dbReference>
<evidence type="ECO:0000256" key="7">
    <source>
        <dbReference type="RuleBase" id="RU363034"/>
    </source>
</evidence>